<comment type="caution">
    <text evidence="2">The sequence shown here is derived from an EMBL/GenBank/DDBJ whole genome shotgun (WGS) entry which is preliminary data.</text>
</comment>
<evidence type="ECO:0000259" key="1">
    <source>
        <dbReference type="Pfam" id="PF07727"/>
    </source>
</evidence>
<accession>A0ABQ5DB29</accession>
<dbReference type="SUPFAM" id="SSF56672">
    <property type="entry name" value="DNA/RNA polymerases"/>
    <property type="match status" value="1"/>
</dbReference>
<dbReference type="Proteomes" id="UP001151760">
    <property type="component" value="Unassembled WGS sequence"/>
</dbReference>
<feature type="domain" description="Reverse transcriptase Ty1/copia-type" evidence="1">
    <location>
        <begin position="53"/>
        <end position="149"/>
    </location>
</feature>
<proteinExistence type="predicted"/>
<dbReference type="InterPro" id="IPR043502">
    <property type="entry name" value="DNA/RNA_pol_sf"/>
</dbReference>
<protein>
    <submittedName>
        <fullName evidence="2">Ribonuclease H-like domain-containing protein</fullName>
    </submittedName>
</protein>
<dbReference type="Pfam" id="PF07727">
    <property type="entry name" value="RVT_2"/>
    <property type="match status" value="1"/>
</dbReference>
<reference evidence="2" key="2">
    <citation type="submission" date="2022-01" db="EMBL/GenBank/DDBJ databases">
        <authorList>
            <person name="Yamashiro T."/>
            <person name="Shiraishi A."/>
            <person name="Satake H."/>
            <person name="Nakayama K."/>
        </authorList>
    </citation>
    <scope>NUCLEOTIDE SEQUENCE</scope>
</reference>
<name>A0ABQ5DB29_9ASTR</name>
<gene>
    <name evidence="2" type="ORF">Tco_0926611</name>
</gene>
<dbReference type="CDD" id="cd09272">
    <property type="entry name" value="RNase_HI_RT_Ty1"/>
    <property type="match status" value="1"/>
</dbReference>
<dbReference type="PANTHER" id="PTHR11439:SF524">
    <property type="entry name" value="RNA-DIRECTED DNA POLYMERASE, PROTEIN KINASE RLK-PELLE-DLSV FAMILY"/>
    <property type="match status" value="1"/>
</dbReference>
<evidence type="ECO:0000313" key="2">
    <source>
        <dbReference type="EMBL" id="GJT36192.1"/>
    </source>
</evidence>
<organism evidence="2 3">
    <name type="scientific">Tanacetum coccineum</name>
    <dbReference type="NCBI Taxonomy" id="301880"/>
    <lineage>
        <taxon>Eukaryota</taxon>
        <taxon>Viridiplantae</taxon>
        <taxon>Streptophyta</taxon>
        <taxon>Embryophyta</taxon>
        <taxon>Tracheophyta</taxon>
        <taxon>Spermatophyta</taxon>
        <taxon>Magnoliopsida</taxon>
        <taxon>eudicotyledons</taxon>
        <taxon>Gunneridae</taxon>
        <taxon>Pentapetalae</taxon>
        <taxon>asterids</taxon>
        <taxon>campanulids</taxon>
        <taxon>Asterales</taxon>
        <taxon>Asteraceae</taxon>
        <taxon>Asteroideae</taxon>
        <taxon>Anthemideae</taxon>
        <taxon>Anthemidinae</taxon>
        <taxon>Tanacetum</taxon>
    </lineage>
</organism>
<dbReference type="PANTHER" id="PTHR11439">
    <property type="entry name" value="GAG-POL-RELATED RETROTRANSPOSON"/>
    <property type="match status" value="1"/>
</dbReference>
<evidence type="ECO:0000313" key="3">
    <source>
        <dbReference type="Proteomes" id="UP001151760"/>
    </source>
</evidence>
<dbReference type="EMBL" id="BQNB010015116">
    <property type="protein sequence ID" value="GJT36192.1"/>
    <property type="molecule type" value="Genomic_DNA"/>
</dbReference>
<sequence>MITRSQLGIVKPIDRLSLNTFSISPIPKNPSDALKDPQWRNAMFDEYNALIKNGTWNLVPRPTGVNVVQSMWLFKHKFHADETLSRYKARLVANGSSQQLDVDFDETFSPVVKPATICTVLSLVVSRQWPIHQLDVKNAFLNDDLSETVQGSQIIDSLHKEFDMTDLGALNYFLGIYADRTSIGLFLSQRKYALQLLECAHIGATVSYIYTSRLVLYSSAGLSLYARSDGASLCCSQTYLEIRSGDCGLWSSVVCDNLLSWSSKRQHTLSRSSAKAEYRGVANVVTETAWLRNLLHELHSPLSTATIVYCDNVSDVYLSANLVQHQRMKHIEIDIYFVRDMVTAGQVRVLHVPSCAISMLISSPKDFLPFCLKIFDPV</sequence>
<keyword evidence="3" id="KW-1185">Reference proteome</keyword>
<dbReference type="InterPro" id="IPR013103">
    <property type="entry name" value="RVT_2"/>
</dbReference>
<reference evidence="2" key="1">
    <citation type="journal article" date="2022" name="Int. J. Mol. Sci.">
        <title>Draft Genome of Tanacetum Coccineum: Genomic Comparison of Closely Related Tanacetum-Family Plants.</title>
        <authorList>
            <person name="Yamashiro T."/>
            <person name="Shiraishi A."/>
            <person name="Nakayama K."/>
            <person name="Satake H."/>
        </authorList>
    </citation>
    <scope>NUCLEOTIDE SEQUENCE</scope>
</reference>